<dbReference type="CDD" id="cd00303">
    <property type="entry name" value="retropepsin_like"/>
    <property type="match status" value="2"/>
</dbReference>
<organism evidence="1 2">
    <name type="scientific">Bionectria ochroleuca</name>
    <name type="common">Gliocladium roseum</name>
    <dbReference type="NCBI Taxonomy" id="29856"/>
    <lineage>
        <taxon>Eukaryota</taxon>
        <taxon>Fungi</taxon>
        <taxon>Dikarya</taxon>
        <taxon>Ascomycota</taxon>
        <taxon>Pezizomycotina</taxon>
        <taxon>Sordariomycetes</taxon>
        <taxon>Hypocreomycetidae</taxon>
        <taxon>Hypocreales</taxon>
        <taxon>Bionectriaceae</taxon>
        <taxon>Clonostachys</taxon>
    </lineage>
</organism>
<evidence type="ECO:0000313" key="1">
    <source>
        <dbReference type="EMBL" id="VUC34360.1"/>
    </source>
</evidence>
<dbReference type="Gene3D" id="2.40.70.10">
    <property type="entry name" value="Acid Proteases"/>
    <property type="match status" value="2"/>
</dbReference>
<sequence>MALRPGIDESLIFYTTEGHDPSSPQLKPFIPYLKPRTESEIVIYDPFLEPDEENIYEPWDAGLRLRPKPAETLSSRIEQWIEESWLGSYPKKQPASWKDGVLLAYMATDHGYDAVIEGRKYHLPRIEDSTSNERIDFSIHTYSPKRARTDRSKSSALKTIDTFAQAKTLLGEIKTRNRKVLPVVFETDGKRISIAACPDTGSDVNIISLDTAQRLGVSSDIRKTEEVDFCLANNQPVKSVGQVDIACSFGVGTPWHDPTLSCIFQIFNTLSVPLIMGMQFLEATETYSKHKNRLVEETVPRMHVLQVNSVGRPKKSLICRLDAYVSLATADTGSDIDLISADYAKSRGFTVDEVFHDIMLADGTVEQTCGLIRTSFTIGLVDDVRGFISRSQNITVNFFVLSNLSSDVLIGQNTIEELNVFAAHSESFVPSISRTGESDVNIIRYIGKAERAAKGLWATIRGDHKSGKPSTGTVRSLTARALTLTKRTVSDTERKWELDDQRENARREVRQAEIAQLPEKDRQVAEMGEAARIQDYEARKMTRKELESK</sequence>
<dbReference type="Proteomes" id="UP000766486">
    <property type="component" value="Unassembled WGS sequence"/>
</dbReference>
<gene>
    <name evidence="1" type="ORF">CLO192961_LOCUS380542</name>
</gene>
<comment type="caution">
    <text evidence="1">The sequence shown here is derived from an EMBL/GenBank/DDBJ whole genome shotgun (WGS) entry which is preliminary data.</text>
</comment>
<accession>A0ABY6UWK4</accession>
<proteinExistence type="predicted"/>
<keyword evidence="2" id="KW-1185">Reference proteome</keyword>
<dbReference type="InterPro" id="IPR021109">
    <property type="entry name" value="Peptidase_aspartic_dom_sf"/>
</dbReference>
<reference evidence="1 2" key="1">
    <citation type="submission" date="2019-06" db="EMBL/GenBank/DDBJ databases">
        <authorList>
            <person name="Broberg M."/>
        </authorList>
    </citation>
    <scope>NUCLEOTIDE SEQUENCE [LARGE SCALE GENOMIC DNA]</scope>
</reference>
<evidence type="ECO:0000313" key="2">
    <source>
        <dbReference type="Proteomes" id="UP000766486"/>
    </source>
</evidence>
<protein>
    <submittedName>
        <fullName evidence="1">Uncharacterized protein</fullName>
    </submittedName>
</protein>
<name>A0ABY6UWK4_BIOOC</name>
<dbReference type="EMBL" id="CABFNS010000882">
    <property type="protein sequence ID" value="VUC34360.1"/>
    <property type="molecule type" value="Genomic_DNA"/>
</dbReference>